<protein>
    <submittedName>
        <fullName evidence="1">Uncharacterized protein</fullName>
    </submittedName>
</protein>
<organism evidence="1 2">
    <name type="scientific">Eumeta variegata</name>
    <name type="common">Bagworm moth</name>
    <name type="synonym">Eumeta japonica</name>
    <dbReference type="NCBI Taxonomy" id="151549"/>
    <lineage>
        <taxon>Eukaryota</taxon>
        <taxon>Metazoa</taxon>
        <taxon>Ecdysozoa</taxon>
        <taxon>Arthropoda</taxon>
        <taxon>Hexapoda</taxon>
        <taxon>Insecta</taxon>
        <taxon>Pterygota</taxon>
        <taxon>Neoptera</taxon>
        <taxon>Endopterygota</taxon>
        <taxon>Lepidoptera</taxon>
        <taxon>Glossata</taxon>
        <taxon>Ditrysia</taxon>
        <taxon>Tineoidea</taxon>
        <taxon>Psychidae</taxon>
        <taxon>Oiketicinae</taxon>
        <taxon>Eumeta</taxon>
    </lineage>
</organism>
<dbReference type="AlphaFoldDB" id="A0A4C1SXA7"/>
<gene>
    <name evidence="1" type="ORF">EVAR_92734_1</name>
</gene>
<sequence length="124" mass="14123">MNELCHINKNRSGGVRGRGRGAYLRELRAEAVYLILDVLAVRHRLPHTQAYDAADTLRFLPYPASILLNCPIATLYRRRVSCVLRLRSVRSLPTRMRLLTIESTIRARRRGAPAHSTVADNYGR</sequence>
<name>A0A4C1SXA7_EUMVA</name>
<evidence type="ECO:0000313" key="2">
    <source>
        <dbReference type="Proteomes" id="UP000299102"/>
    </source>
</evidence>
<evidence type="ECO:0000313" key="1">
    <source>
        <dbReference type="EMBL" id="GBP06819.1"/>
    </source>
</evidence>
<dbReference type="EMBL" id="BGZK01000023">
    <property type="protein sequence ID" value="GBP06819.1"/>
    <property type="molecule type" value="Genomic_DNA"/>
</dbReference>
<reference evidence="1 2" key="1">
    <citation type="journal article" date="2019" name="Commun. Biol.">
        <title>The bagworm genome reveals a unique fibroin gene that provides high tensile strength.</title>
        <authorList>
            <person name="Kono N."/>
            <person name="Nakamura H."/>
            <person name="Ohtoshi R."/>
            <person name="Tomita M."/>
            <person name="Numata K."/>
            <person name="Arakawa K."/>
        </authorList>
    </citation>
    <scope>NUCLEOTIDE SEQUENCE [LARGE SCALE GENOMIC DNA]</scope>
</reference>
<accession>A0A4C1SXA7</accession>
<keyword evidence="2" id="KW-1185">Reference proteome</keyword>
<dbReference type="Proteomes" id="UP000299102">
    <property type="component" value="Unassembled WGS sequence"/>
</dbReference>
<proteinExistence type="predicted"/>
<comment type="caution">
    <text evidence="1">The sequence shown here is derived from an EMBL/GenBank/DDBJ whole genome shotgun (WGS) entry which is preliminary data.</text>
</comment>